<accession>A0A7J8ZH04</accession>
<dbReference type="Proteomes" id="UP000593574">
    <property type="component" value="Unassembled WGS sequence"/>
</dbReference>
<protein>
    <submittedName>
        <fullName evidence="1">Uncharacterized protein</fullName>
    </submittedName>
</protein>
<organism evidence="1 2">
    <name type="scientific">Gossypium laxum</name>
    <dbReference type="NCBI Taxonomy" id="34288"/>
    <lineage>
        <taxon>Eukaryota</taxon>
        <taxon>Viridiplantae</taxon>
        <taxon>Streptophyta</taxon>
        <taxon>Embryophyta</taxon>
        <taxon>Tracheophyta</taxon>
        <taxon>Spermatophyta</taxon>
        <taxon>Magnoliopsida</taxon>
        <taxon>eudicotyledons</taxon>
        <taxon>Gunneridae</taxon>
        <taxon>Pentapetalae</taxon>
        <taxon>rosids</taxon>
        <taxon>malvids</taxon>
        <taxon>Malvales</taxon>
        <taxon>Malvaceae</taxon>
        <taxon>Malvoideae</taxon>
        <taxon>Gossypium</taxon>
    </lineage>
</organism>
<dbReference type="AlphaFoldDB" id="A0A7J8ZH04"/>
<evidence type="ECO:0000313" key="1">
    <source>
        <dbReference type="EMBL" id="MBA0710910.1"/>
    </source>
</evidence>
<gene>
    <name evidence="1" type="ORF">Golax_010164</name>
</gene>
<keyword evidence="2" id="KW-1185">Reference proteome</keyword>
<sequence>MEINDFPSHIIEEIKNTWEVWNSPPRLSTGSLHLYGTELMNLDNIQER</sequence>
<evidence type="ECO:0000313" key="2">
    <source>
        <dbReference type="Proteomes" id="UP000593574"/>
    </source>
</evidence>
<proteinExistence type="predicted"/>
<dbReference type="EMBL" id="JABEZV010000005">
    <property type="protein sequence ID" value="MBA0710910.1"/>
    <property type="molecule type" value="Genomic_DNA"/>
</dbReference>
<comment type="caution">
    <text evidence="1">The sequence shown here is derived from an EMBL/GenBank/DDBJ whole genome shotgun (WGS) entry which is preliminary data.</text>
</comment>
<reference evidence="1 2" key="1">
    <citation type="journal article" date="2019" name="Genome Biol. Evol.">
        <title>Insights into the evolution of the New World diploid cottons (Gossypium, subgenus Houzingenia) based on genome sequencing.</title>
        <authorList>
            <person name="Grover C.E."/>
            <person name="Arick M.A. 2nd"/>
            <person name="Thrash A."/>
            <person name="Conover J.L."/>
            <person name="Sanders W.S."/>
            <person name="Peterson D.G."/>
            <person name="Frelichowski J.E."/>
            <person name="Scheffler J.A."/>
            <person name="Scheffler B.E."/>
            <person name="Wendel J.F."/>
        </authorList>
    </citation>
    <scope>NUCLEOTIDE SEQUENCE [LARGE SCALE GENOMIC DNA]</scope>
    <source>
        <strain evidence="1">4</strain>
        <tissue evidence="1">Leaf</tissue>
    </source>
</reference>
<name>A0A7J8ZH04_9ROSI</name>